<evidence type="ECO:0000313" key="1">
    <source>
        <dbReference type="EMBL" id="MCG2430350.1"/>
    </source>
</evidence>
<dbReference type="RefSeq" id="WP_237607049.1">
    <property type="nucleotide sequence ID" value="NZ_JAIRBB010000002.1"/>
</dbReference>
<protein>
    <submittedName>
        <fullName evidence="1">Uncharacterized protein</fullName>
    </submittedName>
</protein>
<dbReference type="Proteomes" id="UP001139462">
    <property type="component" value="Unassembled WGS sequence"/>
</dbReference>
<keyword evidence="2" id="KW-1185">Reference proteome</keyword>
<sequence>MERLFYLLSFLLVSGISYSQVGIGTTTPSAASMLEVSSTSDGVFYGGFMPPRVPDVGARDNINPSTSDVGLLVFTEDLNCLQMWNGSGWEDVHCNYTLAFVNLYHNFDLHTSWGFTSNVPFFDNGSKGFFGVTDATNGGFNVITTLTNNFLGIMDLNDTENGNGTADYATLTFETIDISNASNGATMSFYYEFFEYDGGDNAYYTLIIDGITQPEVTLIEGQNGVGGVSDSGVIEEILPPGTNSVSLTIKIKQNGQEDFAGFDNFAIVAN</sequence>
<comment type="caution">
    <text evidence="1">The sequence shown here is derived from an EMBL/GenBank/DDBJ whole genome shotgun (WGS) entry which is preliminary data.</text>
</comment>
<reference evidence="1" key="1">
    <citation type="submission" date="2021-09" db="EMBL/GenBank/DDBJ databases">
        <title>Genome of Aequorivita sp. strain F64183.</title>
        <authorList>
            <person name="Wang Y."/>
        </authorList>
    </citation>
    <scope>NUCLEOTIDE SEQUENCE</scope>
    <source>
        <strain evidence="1">F64183</strain>
    </source>
</reference>
<dbReference type="AlphaFoldDB" id="A0A9X1U410"/>
<evidence type="ECO:0000313" key="2">
    <source>
        <dbReference type="Proteomes" id="UP001139462"/>
    </source>
</evidence>
<gene>
    <name evidence="1" type="ORF">K8344_04390</name>
</gene>
<dbReference type="EMBL" id="JAIRBB010000002">
    <property type="protein sequence ID" value="MCG2430350.1"/>
    <property type="molecule type" value="Genomic_DNA"/>
</dbReference>
<accession>A0A9X1U410</accession>
<name>A0A9X1U410_9FLAO</name>
<organism evidence="1 2">
    <name type="scientific">Aequorivita xiaoshiensis</name>
    <dbReference type="NCBI Taxonomy" id="2874476"/>
    <lineage>
        <taxon>Bacteria</taxon>
        <taxon>Pseudomonadati</taxon>
        <taxon>Bacteroidota</taxon>
        <taxon>Flavobacteriia</taxon>
        <taxon>Flavobacteriales</taxon>
        <taxon>Flavobacteriaceae</taxon>
        <taxon>Aequorivita</taxon>
    </lineage>
</organism>
<proteinExistence type="predicted"/>